<comment type="caution">
    <text evidence="3">The sequence shown here is derived from an EMBL/GenBank/DDBJ whole genome shotgun (WGS) entry which is preliminary data.</text>
</comment>
<feature type="domain" description="WYL" evidence="2">
    <location>
        <begin position="140"/>
        <end position="205"/>
    </location>
</feature>
<dbReference type="RefSeq" id="WP_066190727.1">
    <property type="nucleotide sequence ID" value="NZ_JARMMB010000032.1"/>
</dbReference>
<dbReference type="AlphaFoldDB" id="A0A2N0ZE76"/>
<feature type="domain" description="Helix-turn-helix type 11" evidence="1">
    <location>
        <begin position="9"/>
        <end position="60"/>
    </location>
</feature>
<dbReference type="InterPro" id="IPR051534">
    <property type="entry name" value="CBASS_pafABC_assoc_protein"/>
</dbReference>
<dbReference type="InterPro" id="IPR013196">
    <property type="entry name" value="HTH_11"/>
</dbReference>
<keyword evidence="4" id="KW-1185">Reference proteome</keyword>
<sequence>MSKADHMLSIIWLLKTRNKMTAKQLAEALEINIRSVYRYIDSLCSSGVPIVAESGHNGGYSILKQFKESPLIFHLDEQKALIHAAAFAREGGYPFGAALNSAIEKLKKYTTYNQLQEINQHLTAFEVIVPGESSKNECALQRIEIAAAEKKSMIINYQKDEQLQPTMRQIDPYGLITWKGKWYIIAYCHLRHEMRSFRVDRILSFKETNITFIRPVHFSAREFFLSNIYPDLSVKEELIVIHIKGSKRIIDELCEHWFISYALLERTCQDAFITLTEKSMLTYMPHILLNFGSGIEIVEPNILKEKMINMAAEILAHYQK</sequence>
<dbReference type="PANTHER" id="PTHR34580:SF3">
    <property type="entry name" value="PROTEIN PAFB"/>
    <property type="match status" value="1"/>
</dbReference>
<dbReference type="InterPro" id="IPR036390">
    <property type="entry name" value="WH_DNA-bd_sf"/>
</dbReference>
<reference evidence="3 4" key="1">
    <citation type="journal article" date="2010" name="Int. J. Syst. Evol. Microbiol.">
        <title>Bacillus horneckiae sp. nov., isolated from a spacecraft-assembly clean room.</title>
        <authorList>
            <person name="Vaishampayan P."/>
            <person name="Probst A."/>
            <person name="Krishnamurthi S."/>
            <person name="Ghosh S."/>
            <person name="Osman S."/>
            <person name="McDowall A."/>
            <person name="Ruckmani A."/>
            <person name="Mayilraj S."/>
            <person name="Venkateswaran K."/>
        </authorList>
    </citation>
    <scope>NUCLEOTIDE SEQUENCE [LARGE SCALE GENOMIC DNA]</scope>
    <source>
        <strain evidence="4">1PO1SC</strain>
    </source>
</reference>
<proteinExistence type="predicted"/>
<organism evidence="3 4">
    <name type="scientific">Cytobacillus horneckiae</name>
    <dbReference type="NCBI Taxonomy" id="549687"/>
    <lineage>
        <taxon>Bacteria</taxon>
        <taxon>Bacillati</taxon>
        <taxon>Bacillota</taxon>
        <taxon>Bacilli</taxon>
        <taxon>Bacillales</taxon>
        <taxon>Bacillaceae</taxon>
        <taxon>Cytobacillus</taxon>
    </lineage>
</organism>
<dbReference type="PROSITE" id="PS52050">
    <property type="entry name" value="WYL"/>
    <property type="match status" value="1"/>
</dbReference>
<accession>A0A2N0ZE76</accession>
<name>A0A2N0ZE76_9BACI</name>
<dbReference type="Pfam" id="PF08279">
    <property type="entry name" value="HTH_11"/>
    <property type="match status" value="1"/>
</dbReference>
<dbReference type="SUPFAM" id="SSF46785">
    <property type="entry name" value="Winged helix' DNA-binding domain"/>
    <property type="match status" value="1"/>
</dbReference>
<evidence type="ECO:0000313" key="4">
    <source>
        <dbReference type="Proteomes" id="UP000233343"/>
    </source>
</evidence>
<dbReference type="Pfam" id="PF13280">
    <property type="entry name" value="WYL"/>
    <property type="match status" value="1"/>
</dbReference>
<dbReference type="PANTHER" id="PTHR34580">
    <property type="match status" value="1"/>
</dbReference>
<dbReference type="InterPro" id="IPR026881">
    <property type="entry name" value="WYL_dom"/>
</dbReference>
<protein>
    <submittedName>
        <fullName evidence="3">YafY family transcriptional regulator</fullName>
    </submittedName>
</protein>
<evidence type="ECO:0000259" key="2">
    <source>
        <dbReference type="Pfam" id="PF13280"/>
    </source>
</evidence>
<gene>
    <name evidence="3" type="ORF">CWS20_17010</name>
</gene>
<evidence type="ECO:0000259" key="1">
    <source>
        <dbReference type="Pfam" id="PF08279"/>
    </source>
</evidence>
<dbReference type="Gene3D" id="1.10.10.10">
    <property type="entry name" value="Winged helix-like DNA-binding domain superfamily/Winged helix DNA-binding domain"/>
    <property type="match status" value="1"/>
</dbReference>
<dbReference type="InterPro" id="IPR036388">
    <property type="entry name" value="WH-like_DNA-bd_sf"/>
</dbReference>
<dbReference type="EMBL" id="PISD01000036">
    <property type="protein sequence ID" value="PKG27793.1"/>
    <property type="molecule type" value="Genomic_DNA"/>
</dbReference>
<evidence type="ECO:0000313" key="3">
    <source>
        <dbReference type="EMBL" id="PKG27793.1"/>
    </source>
</evidence>
<dbReference type="Proteomes" id="UP000233343">
    <property type="component" value="Unassembled WGS sequence"/>
</dbReference>